<feature type="compositionally biased region" description="Acidic residues" evidence="1">
    <location>
        <begin position="812"/>
        <end position="829"/>
    </location>
</feature>
<feature type="transmembrane region" description="Helical" evidence="2">
    <location>
        <begin position="398"/>
        <end position="419"/>
    </location>
</feature>
<feature type="region of interest" description="Disordered" evidence="1">
    <location>
        <begin position="284"/>
        <end position="312"/>
    </location>
</feature>
<feature type="transmembrane region" description="Helical" evidence="2">
    <location>
        <begin position="505"/>
        <end position="522"/>
    </location>
</feature>
<dbReference type="PANTHER" id="PTHR35859">
    <property type="entry name" value="NONSELECTIVE CATION CHANNEL PROTEIN"/>
    <property type="match status" value="1"/>
</dbReference>
<feature type="compositionally biased region" description="Basic and acidic residues" evidence="1">
    <location>
        <begin position="1165"/>
        <end position="1176"/>
    </location>
</feature>
<feature type="compositionally biased region" description="Acidic residues" evidence="1">
    <location>
        <begin position="50"/>
        <end position="60"/>
    </location>
</feature>
<feature type="compositionally biased region" description="Low complexity" evidence="1">
    <location>
        <begin position="909"/>
        <end position="923"/>
    </location>
</feature>
<feature type="compositionally biased region" description="Polar residues" evidence="1">
    <location>
        <begin position="284"/>
        <end position="303"/>
    </location>
</feature>
<feature type="region of interest" description="Disordered" evidence="1">
    <location>
        <begin position="985"/>
        <end position="1024"/>
    </location>
</feature>
<keyword evidence="2" id="KW-0812">Transmembrane</keyword>
<dbReference type="Pfam" id="PF23317">
    <property type="entry name" value="YVC1_C"/>
    <property type="match status" value="1"/>
</dbReference>
<feature type="region of interest" description="Disordered" evidence="1">
    <location>
        <begin position="865"/>
        <end position="885"/>
    </location>
</feature>
<feature type="transmembrane region" description="Helical" evidence="2">
    <location>
        <begin position="469"/>
        <end position="493"/>
    </location>
</feature>
<dbReference type="VEuPathDB" id="FungiDB:NEUTE1DRAFT_145207"/>
<feature type="compositionally biased region" description="Basic and acidic residues" evidence="1">
    <location>
        <begin position="1242"/>
        <end position="1254"/>
    </location>
</feature>
<feature type="compositionally biased region" description="Basic and acidic residues" evidence="1">
    <location>
        <begin position="15"/>
        <end position="30"/>
    </location>
</feature>
<feature type="compositionally biased region" description="Low complexity" evidence="1">
    <location>
        <begin position="1125"/>
        <end position="1135"/>
    </location>
</feature>
<feature type="domain" description="YVC1 N-terminal linker helical" evidence="3">
    <location>
        <begin position="107"/>
        <end position="265"/>
    </location>
</feature>
<dbReference type="InterPro" id="IPR052971">
    <property type="entry name" value="TRP_calcium_channel"/>
</dbReference>
<gene>
    <name evidence="5" type="ORF">NEUTE1DRAFT_145207</name>
</gene>
<feature type="region of interest" description="Disordered" evidence="1">
    <location>
        <begin position="758"/>
        <end position="782"/>
    </location>
</feature>
<keyword evidence="2" id="KW-0472">Membrane</keyword>
<dbReference type="GeneID" id="20826557"/>
<dbReference type="EMBL" id="GL891303">
    <property type="protein sequence ID" value="EGO59135.1"/>
    <property type="molecule type" value="Genomic_DNA"/>
</dbReference>
<dbReference type="OrthoDB" id="2373987at2759"/>
<sequence>MLSTLIRPFKGAARNPDDGDLLERNSEPLLRRPASVRSYTQHRHATADFTEADDDDDESDDARQPRQNASNRGTEDEDGLNQAIGVLPLFYAGHLDSLPIYSMTHAIRIIVQARTDTTLTWEQLRSPQVFQFLVKPMQQQIRSQHFSRGTLYALMANCLQFEKESQVYPANTGTSSTRAKVCELLAIKLLKEYSTRELVDALSYDFYPLQGVTGLHMPTNSNKREKPAAMRTSTLEVAIRASAKHFLSHPLVVQQLEAIWNGAISFYSAADQLHRRTSIATDLSSAQSRRQSTVRTPLLGSQQGKEDRLRGQPLPLGRRSVTLYDPRQASVFKLSRLRVPRYRQFLSTCSLGVLLCLFMAVLNERSSTITTLELIFWFWSAGFMLDEIIGFNEHGFSLYIMSFWNIFDLGILLLLIIYYCMRIYGVFLLDPHKLNDNAYDVLAAIAILLLPRIFSILDHYQYFSQLLIAFRLMAVDLVAVFVLVIVVCCGFSVFFISKSTNDPSVVAYSMFQILVGYSPAAWEIWPDHNWLGKMLLGLFLIICHFVIVTLLVTVLTNSFMAIALNAKQEHQFLFAINTISMVKNDSLFSYVAPVNILAWALTPLRFLMPMKQFVWLNRTVIKATHFPLLLIIFIYERFILAPSMYEPTDLVENPGRSRHRAVSIVDPASRTALFSPSLRIREESLVGFQKDRALEEVFRRAPDSATIRTQRRTERRKTQNAIRTWMDQQDGTFTSPHDYGAVDNRPAQDWQRRMSMVREQPKRFSGHDPDTRSTASDPADMVSNATFPAVPEYLNNGTVRRDFANEAKENTDAENGDDELVTNDEYEEDNATHDTEQVRNYMDEGQSTETGEDYFTTWVPSRFNPGLTSAQRTPVSPRPGTWRRVPMHNRTMSNNTMIFAPAQDRPLESSSSASMDPSLPSQSRPHSTRHGIPEGSVASPTAGLRSPRRSLYLASSRPQSMVMSPRAMVRIAPNNRSALALEIPDSASGTHDSPSSRRQSSVELPNSADLDPSALGAGSQAGNGVMSSTTTLAAAMLEKRSQQEQDSNRMNKLMLAKMNLQASLGEVVREMQVLRSTAPSTAGNSADEGTSSGSYLAKKAIEQQHQQQYSTPSRRGSGEERRSSRLSSSAGSAGSTNRDMANRGLRRSFRRLETATRMPTLSGHETIDRRGNSREEHEEDDSDYSKSEVNNKIFEPRHNRRSKGKGKVAIGAAIAAAAASSNLDEREDDDRRRHQVGGGSSLDERHHRMDDLIRSGDFALKEGVN</sequence>
<feature type="compositionally biased region" description="Polar residues" evidence="1">
    <location>
        <begin position="1103"/>
        <end position="1112"/>
    </location>
</feature>
<keyword evidence="2" id="KW-1133">Transmembrane helix</keyword>
<dbReference type="PANTHER" id="PTHR35859:SF4">
    <property type="entry name" value="MEMBRANE CHANNEL PROTEIN, PUTATIVE (AFU_ORTHOLOGUE AFUA_6G11300)-RELATED"/>
    <property type="match status" value="1"/>
</dbReference>
<feature type="region of interest" description="Disordered" evidence="1">
    <location>
        <begin position="1"/>
        <end position="78"/>
    </location>
</feature>
<evidence type="ECO:0000256" key="1">
    <source>
        <dbReference type="SAM" id="MobiDB-lite"/>
    </source>
</evidence>
<evidence type="ECO:0000259" key="4">
    <source>
        <dbReference type="Pfam" id="PF23317"/>
    </source>
</evidence>
<dbReference type="RefSeq" id="XP_009849404.1">
    <property type="nucleotide sequence ID" value="XM_009851102.1"/>
</dbReference>
<evidence type="ECO:0000256" key="2">
    <source>
        <dbReference type="SAM" id="Phobius"/>
    </source>
</evidence>
<dbReference type="AlphaFoldDB" id="F8MJD8"/>
<dbReference type="Proteomes" id="UP000008065">
    <property type="component" value="Unassembled WGS sequence"/>
</dbReference>
<keyword evidence="6" id="KW-1185">Reference proteome</keyword>
<feature type="compositionally biased region" description="Basic and acidic residues" evidence="1">
    <location>
        <begin position="759"/>
        <end position="771"/>
    </location>
</feature>
<dbReference type="InterPro" id="IPR056336">
    <property type="entry name" value="YVC1_C"/>
</dbReference>
<feature type="compositionally biased region" description="Polar residues" evidence="1">
    <location>
        <begin position="987"/>
        <end position="1004"/>
    </location>
</feature>
<feature type="domain" description="Calcium channel YVC1-like C-terminal transmembrane" evidence="4">
    <location>
        <begin position="350"/>
        <end position="652"/>
    </location>
</feature>
<dbReference type="Pfam" id="PF23190">
    <property type="entry name" value="LHD_TRPY1"/>
    <property type="match status" value="1"/>
</dbReference>
<feature type="compositionally biased region" description="Low complexity" evidence="1">
    <location>
        <begin position="1207"/>
        <end position="1221"/>
    </location>
</feature>
<organism evidence="5 6">
    <name type="scientific">Neurospora tetrasperma (strain FGSC 2508 / ATCC MYA-4615 / P0657)</name>
    <dbReference type="NCBI Taxonomy" id="510951"/>
    <lineage>
        <taxon>Eukaryota</taxon>
        <taxon>Fungi</taxon>
        <taxon>Dikarya</taxon>
        <taxon>Ascomycota</taxon>
        <taxon>Pezizomycotina</taxon>
        <taxon>Sordariomycetes</taxon>
        <taxon>Sordariomycetidae</taxon>
        <taxon>Sordariales</taxon>
        <taxon>Sordariaceae</taxon>
        <taxon>Neurospora</taxon>
    </lineage>
</organism>
<feature type="region of interest" description="Disordered" evidence="1">
    <location>
        <begin position="806"/>
        <end position="839"/>
    </location>
</feature>
<protein>
    <submittedName>
        <fullName evidence="5">Uncharacterized protein</fullName>
    </submittedName>
</protein>
<feature type="region of interest" description="Disordered" evidence="1">
    <location>
        <begin position="1101"/>
        <end position="1265"/>
    </location>
</feature>
<accession>F8MJD8</accession>
<name>F8MJD8_NEUT8</name>
<evidence type="ECO:0000259" key="3">
    <source>
        <dbReference type="Pfam" id="PF23190"/>
    </source>
</evidence>
<feature type="transmembrane region" description="Helical" evidence="2">
    <location>
        <begin position="534"/>
        <end position="555"/>
    </location>
</feature>
<proteinExistence type="predicted"/>
<evidence type="ECO:0000313" key="5">
    <source>
        <dbReference type="EMBL" id="EGO59135.1"/>
    </source>
</evidence>
<dbReference type="HOGENOM" id="CLU_003613_0_0_1"/>
<feature type="transmembrane region" description="Helical" evidence="2">
    <location>
        <begin position="345"/>
        <end position="362"/>
    </location>
</feature>
<feature type="region of interest" description="Disordered" evidence="1">
    <location>
        <begin position="904"/>
        <end position="947"/>
    </location>
</feature>
<reference evidence="6" key="1">
    <citation type="journal article" date="2011" name="Genetics">
        <title>Massive changes in genome architecture accompany the transition to self-fertility in the filamentous fungus Neurospora tetrasperma.</title>
        <authorList>
            <person name="Ellison C.E."/>
            <person name="Stajich J.E."/>
            <person name="Jacobson D.J."/>
            <person name="Natvig D.O."/>
            <person name="Lapidus A."/>
            <person name="Foster B."/>
            <person name="Aerts A."/>
            <person name="Riley R."/>
            <person name="Lindquist E.A."/>
            <person name="Grigoriev I.V."/>
            <person name="Taylor J.W."/>
        </authorList>
    </citation>
    <scope>NUCLEOTIDE SEQUENCE [LARGE SCALE GENOMIC DNA]</scope>
    <source>
        <strain evidence="6">FGSC 2508 / P0657</strain>
    </source>
</reference>
<dbReference type="InterPro" id="IPR056337">
    <property type="entry name" value="LHD_YVC1"/>
</dbReference>
<dbReference type="KEGG" id="nte:NEUTE1DRAFT145207"/>
<feature type="transmembrane region" description="Helical" evidence="2">
    <location>
        <begin position="587"/>
        <end position="608"/>
    </location>
</feature>
<evidence type="ECO:0000313" key="6">
    <source>
        <dbReference type="Proteomes" id="UP000008065"/>
    </source>
</evidence>
<feature type="transmembrane region" description="Helical" evidence="2">
    <location>
        <begin position="439"/>
        <end position="457"/>
    </location>
</feature>
<feature type="transmembrane region" description="Helical" evidence="2">
    <location>
        <begin position="374"/>
        <end position="391"/>
    </location>
</feature>